<feature type="non-terminal residue" evidence="3">
    <location>
        <position position="496"/>
    </location>
</feature>
<dbReference type="SUPFAM" id="SSF143990">
    <property type="entry name" value="YbiA-like"/>
    <property type="match status" value="1"/>
</dbReference>
<accession>A0AA36G651</accession>
<gene>
    <name evidence="3" type="ORF">MSPICULIGERA_LOCUS15477</name>
</gene>
<feature type="compositionally biased region" description="Basic and acidic residues" evidence="1">
    <location>
        <begin position="348"/>
        <end position="365"/>
    </location>
</feature>
<name>A0AA36G651_9BILA</name>
<evidence type="ECO:0000256" key="1">
    <source>
        <dbReference type="SAM" id="MobiDB-lite"/>
    </source>
</evidence>
<feature type="region of interest" description="Disordered" evidence="1">
    <location>
        <begin position="445"/>
        <end position="469"/>
    </location>
</feature>
<dbReference type="NCBIfam" id="TIGR02464">
    <property type="entry name" value="ribofla_fusion"/>
    <property type="match status" value="1"/>
</dbReference>
<feature type="compositionally biased region" description="Basic and acidic residues" evidence="1">
    <location>
        <begin position="249"/>
        <end position="259"/>
    </location>
</feature>
<keyword evidence="4" id="KW-1185">Reference proteome</keyword>
<organism evidence="3 4">
    <name type="scientific">Mesorhabditis spiculigera</name>
    <dbReference type="NCBI Taxonomy" id="96644"/>
    <lineage>
        <taxon>Eukaryota</taxon>
        <taxon>Metazoa</taxon>
        <taxon>Ecdysozoa</taxon>
        <taxon>Nematoda</taxon>
        <taxon>Chromadorea</taxon>
        <taxon>Rhabditida</taxon>
        <taxon>Rhabditina</taxon>
        <taxon>Rhabditomorpha</taxon>
        <taxon>Rhabditoidea</taxon>
        <taxon>Rhabditidae</taxon>
        <taxon>Mesorhabditinae</taxon>
        <taxon>Mesorhabditis</taxon>
    </lineage>
</organism>
<dbReference type="CDD" id="cd15457">
    <property type="entry name" value="NADAR"/>
    <property type="match status" value="1"/>
</dbReference>
<dbReference type="EMBL" id="CATQJA010002648">
    <property type="protein sequence ID" value="CAJ0577199.1"/>
    <property type="molecule type" value="Genomic_DNA"/>
</dbReference>
<dbReference type="AlphaFoldDB" id="A0AA36G651"/>
<dbReference type="InterPro" id="IPR037238">
    <property type="entry name" value="YbiA-like_sf"/>
</dbReference>
<feature type="compositionally biased region" description="Basic residues" evidence="1">
    <location>
        <begin position="260"/>
        <end position="291"/>
    </location>
</feature>
<protein>
    <recommendedName>
        <fullName evidence="2">NADAR domain-containing protein</fullName>
    </recommendedName>
</protein>
<sequence length="496" mass="56719">MGTLQKQSEEDGNLYTLFFTIASPFSNFYPCRFPVRLASGHSHEFTCVEQYYMYMKALTAGDQQTASRILIEHNPRNIKKMGSEIQGLDSSVWKIRSPTVMTQALTAKYKGDQQLRRLLFLTMGSSLAEASPSDTNWGIGLALDNADAFKPSRWRGKNGLGVIMTMVRNALWEDREFSEDREFAEEVMQKPDFFTDYFSVSDPRYSNCDRLETSAQRPFRNPLGTYTAVGSAYQTPELSAGRGGILEKALSKTERPEKRRRERSRSRSRSRDRKSKRRSSRDRSSHRSSKRRHDDDSPHRRSKKRREASPPSRSSKRERIVYDDSEETPRRRKDHDEEPRPSSRSSRRREEGKSSARVSKHDRDNVNPTTSAIVVLPPAPETLPPPKHQPIVFDLPEETKLLQKKRLQGLFRQSKRERGIETKTEQPEAVDASAAMLAYNYEQTYIPLPNPNDPPPPPPPPVANPGHKLKISLKALIASQVQDNQSIGKKKKRTSF</sequence>
<dbReference type="Pfam" id="PF08719">
    <property type="entry name" value="NADAR"/>
    <property type="match status" value="1"/>
</dbReference>
<dbReference type="PANTHER" id="PTHR48134">
    <property type="entry name" value="GLYCOPROTEIN 96-92-RELATED-RELATED"/>
    <property type="match status" value="1"/>
</dbReference>
<dbReference type="Gene3D" id="1.10.357.40">
    <property type="entry name" value="YbiA-like"/>
    <property type="match status" value="1"/>
</dbReference>
<feature type="region of interest" description="Disordered" evidence="1">
    <location>
        <begin position="240"/>
        <end position="371"/>
    </location>
</feature>
<feature type="domain" description="NADAR" evidence="2">
    <location>
        <begin position="22"/>
        <end position="172"/>
    </location>
</feature>
<evidence type="ECO:0000313" key="3">
    <source>
        <dbReference type="EMBL" id="CAJ0577199.1"/>
    </source>
</evidence>
<proteinExistence type="predicted"/>
<reference evidence="3" key="1">
    <citation type="submission" date="2023-06" db="EMBL/GenBank/DDBJ databases">
        <authorList>
            <person name="Delattre M."/>
        </authorList>
    </citation>
    <scope>NUCLEOTIDE SEQUENCE</scope>
    <source>
        <strain evidence="3">AF72</strain>
    </source>
</reference>
<evidence type="ECO:0000259" key="2">
    <source>
        <dbReference type="Pfam" id="PF08719"/>
    </source>
</evidence>
<evidence type="ECO:0000313" key="4">
    <source>
        <dbReference type="Proteomes" id="UP001177023"/>
    </source>
</evidence>
<comment type="caution">
    <text evidence="3">The sequence shown here is derived from an EMBL/GenBank/DDBJ whole genome shotgun (WGS) entry which is preliminary data.</text>
</comment>
<feature type="compositionally biased region" description="Pro residues" evidence="1">
    <location>
        <begin position="448"/>
        <end position="463"/>
    </location>
</feature>
<dbReference type="InterPro" id="IPR012816">
    <property type="entry name" value="NADAR"/>
</dbReference>
<dbReference type="PANTHER" id="PTHR48134:SF2">
    <property type="entry name" value="OS04G0609100 PROTEIN"/>
    <property type="match status" value="1"/>
</dbReference>
<dbReference type="Proteomes" id="UP001177023">
    <property type="component" value="Unassembled WGS sequence"/>
</dbReference>